<dbReference type="InterPro" id="IPR001087">
    <property type="entry name" value="GDSL"/>
</dbReference>
<dbReference type="PANTHER" id="PTHR45648">
    <property type="entry name" value="GDSL LIPASE/ACYLHYDROLASE FAMILY PROTEIN (AFU_ORTHOLOGUE AFUA_4G14700)"/>
    <property type="match status" value="1"/>
</dbReference>
<dbReference type="AlphaFoldDB" id="A0A6N8ISY3"/>
<name>A0A6N8ISY3_9BURK</name>
<dbReference type="InterPro" id="IPR051058">
    <property type="entry name" value="GDSL_Est/Lipase"/>
</dbReference>
<accession>A0A6N8ISY3</accession>
<protein>
    <submittedName>
        <fullName evidence="3">Phospholipase</fullName>
    </submittedName>
</protein>
<dbReference type="PANTHER" id="PTHR45648:SF22">
    <property type="entry name" value="GDSL LIPASE_ACYLHYDROLASE FAMILY PROTEIN (AFU_ORTHOLOGUE AFUA_4G14700)"/>
    <property type="match status" value="1"/>
</dbReference>
<dbReference type="Pfam" id="PF00657">
    <property type="entry name" value="Lipase_GDSL"/>
    <property type="match status" value="1"/>
</dbReference>
<evidence type="ECO:0000313" key="4">
    <source>
        <dbReference type="Proteomes" id="UP000469385"/>
    </source>
</evidence>
<reference evidence="3 4" key="1">
    <citation type="submission" date="2019-12" db="EMBL/GenBank/DDBJ databases">
        <authorList>
            <person name="Huq M.A."/>
        </authorList>
    </citation>
    <scope>NUCLEOTIDE SEQUENCE [LARGE SCALE GENOMIC DNA]</scope>
    <source>
        <strain evidence="3 4">MAH-25</strain>
    </source>
</reference>
<dbReference type="Gene3D" id="3.40.50.1110">
    <property type="entry name" value="SGNH hydrolase"/>
    <property type="match status" value="1"/>
</dbReference>
<dbReference type="GO" id="GO:0016788">
    <property type="term" value="F:hydrolase activity, acting on ester bonds"/>
    <property type="evidence" value="ECO:0007669"/>
    <property type="project" value="InterPro"/>
</dbReference>
<feature type="region of interest" description="Disordered" evidence="2">
    <location>
        <begin position="36"/>
        <end position="66"/>
    </location>
</feature>
<dbReference type="EMBL" id="WSEL01000003">
    <property type="protein sequence ID" value="MVQ29196.1"/>
    <property type="molecule type" value="Genomic_DNA"/>
</dbReference>
<gene>
    <name evidence="3" type="ORF">GON04_07050</name>
</gene>
<dbReference type="SUPFAM" id="SSF52266">
    <property type="entry name" value="SGNH hydrolase"/>
    <property type="match status" value="1"/>
</dbReference>
<evidence type="ECO:0000256" key="2">
    <source>
        <dbReference type="SAM" id="MobiDB-lite"/>
    </source>
</evidence>
<keyword evidence="1" id="KW-0378">Hydrolase</keyword>
<evidence type="ECO:0000313" key="3">
    <source>
        <dbReference type="EMBL" id="MVQ29196.1"/>
    </source>
</evidence>
<dbReference type="RefSeq" id="WP_157397223.1">
    <property type="nucleotide sequence ID" value="NZ_WSEL01000003.1"/>
</dbReference>
<evidence type="ECO:0000256" key="1">
    <source>
        <dbReference type="ARBA" id="ARBA00022801"/>
    </source>
</evidence>
<keyword evidence="4" id="KW-1185">Reference proteome</keyword>
<proteinExistence type="predicted"/>
<dbReference type="InterPro" id="IPR036514">
    <property type="entry name" value="SGNH_hydro_sf"/>
</dbReference>
<sequence>MTTSSAHRAWRTLAAVAALVLATACGGGGGVGGGVASSAPPSASGGATPASGTAPTGTATPTTPAATPAPVITRLVVAGDSLADVGTLGVKATVQNAANLAAGYPIYTDLVATGLGVGALCNYFSTTNVIDLTTHPGCTDFAVAASRVINPVTRGGTALPLSLQNQLETAVGANGGAWAAGDLIVVDAGANDAADLADAYLNARDGGLDDQAVFVALLSQQLSASAIDAALAQPDGGSVAAGLYMRRLAQTYWETIKANTLDKGAAHVAVLNVPDISLTPRLRTNATELAAAEGPAVADAFTAALRQWITGFNTELSRLAADDTRVALVPYFDDFTAQEANPAAFGLTNVTDPACPPVGEFPQACTDAALDAAPPQPDLAPGWWHTWAFADGFHPTPRGHELLAASVNRALEQAGWR</sequence>
<organism evidence="3 4">
    <name type="scientific">Ramlibacter pinisoli</name>
    <dbReference type="NCBI Taxonomy" id="2682844"/>
    <lineage>
        <taxon>Bacteria</taxon>
        <taxon>Pseudomonadati</taxon>
        <taxon>Pseudomonadota</taxon>
        <taxon>Betaproteobacteria</taxon>
        <taxon>Burkholderiales</taxon>
        <taxon>Comamonadaceae</taxon>
        <taxon>Ramlibacter</taxon>
    </lineage>
</organism>
<dbReference type="Proteomes" id="UP000469385">
    <property type="component" value="Unassembled WGS sequence"/>
</dbReference>
<comment type="caution">
    <text evidence="3">The sequence shown here is derived from an EMBL/GenBank/DDBJ whole genome shotgun (WGS) entry which is preliminary data.</text>
</comment>